<proteinExistence type="predicted"/>
<organism evidence="1 2">
    <name type="scientific">[Candida] jaroonii</name>
    <dbReference type="NCBI Taxonomy" id="467808"/>
    <lineage>
        <taxon>Eukaryota</taxon>
        <taxon>Fungi</taxon>
        <taxon>Dikarya</taxon>
        <taxon>Ascomycota</taxon>
        <taxon>Saccharomycotina</taxon>
        <taxon>Pichiomycetes</taxon>
        <taxon>Debaryomycetaceae</taxon>
        <taxon>Yamadazyma</taxon>
    </lineage>
</organism>
<evidence type="ECO:0000313" key="2">
    <source>
        <dbReference type="Proteomes" id="UP001152531"/>
    </source>
</evidence>
<name>A0ACA9Y5S8_9ASCO</name>
<dbReference type="EMBL" id="CALSDN010000002">
    <property type="protein sequence ID" value="CAH6719733.1"/>
    <property type="molecule type" value="Genomic_DNA"/>
</dbReference>
<evidence type="ECO:0000313" key="1">
    <source>
        <dbReference type="EMBL" id="CAH6719733.1"/>
    </source>
</evidence>
<dbReference type="Proteomes" id="UP001152531">
    <property type="component" value="Unassembled WGS sequence"/>
</dbReference>
<reference evidence="1" key="1">
    <citation type="submission" date="2022-06" db="EMBL/GenBank/DDBJ databases">
        <authorList>
            <person name="Legras J.-L."/>
            <person name="Devillers H."/>
            <person name="Grondin C."/>
        </authorList>
    </citation>
    <scope>NUCLEOTIDE SEQUENCE</scope>
    <source>
        <strain evidence="1">CLIB 1444</strain>
    </source>
</reference>
<accession>A0ACA9Y5S8</accession>
<gene>
    <name evidence="1" type="ORF">CLIB1444_02S15302</name>
</gene>
<comment type="caution">
    <text evidence="1">The sequence shown here is derived from an EMBL/GenBank/DDBJ whole genome shotgun (WGS) entry which is preliminary data.</text>
</comment>
<sequence length="1046" mass="115813">MRTMFNKIKKPVSLNSVSNVIKGSKDDLTPPLNHKNLSIEMISQYGLPQNSILAMDYDATQSLLAISTKNEIRVIGQSTVEVVFELNSPTPITWLKFVKGIYLVAISSNSNITILSLHSKKILASLSPPGTVACIESDPSLDWLIIGLNNGSLSFLDVDRLHLAPLRVDNLQKKVLPKEKLSPVLNIEWHPRDIGTILVTYSHCAILYSLTTGEIKASFVYHLTKGCKGFDWSLNFANNGKKKMFGSQKEVISEISESHFHPNGLHIVTVHRDNSLVFWDATGELLQARTLFDLDLHKPGQPVNYSLESFIPINRVKWICGSDPELTKLIIIGGNEANMIYIFDFGFTLKYSLTSYDKQSEFYSKPQNGFKNIPIEFYENRSNYHEFLVDILTITDQPYFNGGFNPSYFIVKSNLQNIYLIPLEGDLGKVLLPPSIAFIHPPVTYSNIESIKRIDWYSVQSSRISSGVQAKTELLLKGGAAVNESFVKPMGNNDTFKKILITGHQKGIVRLLDITRGEVNEQEGLIQISLKETLVSNTPDDLNIVSVSCGFEARDVVIGLGNGNLVFCKFGKVNAPRQPNPPDYLACPTQHANNDVKILNIRDRIRGSFASSSTFLPSFLMTLQTPDKITSLKTCNIGFVAAGYKSGKLVVCDIGRGPAVIYNIENIVSLVPTASKCHATSIEFSIMEYGNEGYSSILMIVGTNEGGNLLYFKILPQSNGGFDVVFVDKTIKLNYKSTEDTCIKQIIPINSKTGQLTTPSMEIFNKLSRGIVIPGYVLTCSDKDLRILKPPKQKLSHKVVDEFICDFGIINTGDKGVLLSSVLRNGFVKFSSLPSLSDIVDYRLSKDLIKSYDFANISQAKILPTGEIYIKFGTEFINLSTLYDSKVKQKDSVDLLFNENAVIPPRPVMSALQWAKGNSAITTEDLNLLIAGPNRKPPKTQESQLAHNISPEANPQNTYGYNYGNGNNSSSSLGETKGYKEPVRKGAQGKANFGTSGFMRSLRDGIDTVEETFNGYANDMSESMNDTLDGQKKAMYSSAFKSKFGF</sequence>
<keyword evidence="2" id="KW-1185">Reference proteome</keyword>
<protein>
    <submittedName>
        <fullName evidence="1">Lethal(2) giant larvae protein homolog Sro77p</fullName>
    </submittedName>
</protein>